<keyword evidence="5" id="KW-1185">Reference proteome</keyword>
<dbReference type="GO" id="GO:0016491">
    <property type="term" value="F:oxidoreductase activity"/>
    <property type="evidence" value="ECO:0007669"/>
    <property type="project" value="InterPro"/>
</dbReference>
<dbReference type="AlphaFoldDB" id="B2A478"/>
<dbReference type="KEGG" id="nth:Nther_0133"/>
<dbReference type="EMBL" id="CP001034">
    <property type="protein sequence ID" value="ACB83732.1"/>
    <property type="molecule type" value="Genomic_DNA"/>
</dbReference>
<evidence type="ECO:0000259" key="3">
    <source>
        <dbReference type="Pfam" id="PF03358"/>
    </source>
</evidence>
<evidence type="ECO:0000256" key="1">
    <source>
        <dbReference type="ARBA" id="ARBA00022630"/>
    </source>
</evidence>
<organism evidence="4 5">
    <name type="scientific">Natranaerobius thermophilus (strain ATCC BAA-1301 / DSM 18059 / JW/NM-WN-LF)</name>
    <dbReference type="NCBI Taxonomy" id="457570"/>
    <lineage>
        <taxon>Bacteria</taxon>
        <taxon>Bacillati</taxon>
        <taxon>Bacillota</taxon>
        <taxon>Clostridia</taxon>
        <taxon>Natranaerobiales</taxon>
        <taxon>Natranaerobiaceae</taxon>
        <taxon>Natranaerobius</taxon>
    </lineage>
</organism>
<evidence type="ECO:0000313" key="4">
    <source>
        <dbReference type="EMBL" id="ACB83732.1"/>
    </source>
</evidence>
<evidence type="ECO:0000256" key="2">
    <source>
        <dbReference type="ARBA" id="ARBA00022643"/>
    </source>
</evidence>
<dbReference type="FunCoup" id="B2A478">
    <property type="interactions" value="5"/>
</dbReference>
<dbReference type="PANTHER" id="PTHR43278">
    <property type="entry name" value="NAD(P)H-DEPENDENT FMN-CONTAINING OXIDOREDUCTASE YWQN-RELATED"/>
    <property type="match status" value="1"/>
</dbReference>
<dbReference type="STRING" id="457570.Nther_0133"/>
<dbReference type="HOGENOM" id="CLU_050993_4_1_9"/>
<dbReference type="Gene3D" id="3.40.50.360">
    <property type="match status" value="1"/>
</dbReference>
<dbReference type="SUPFAM" id="SSF52218">
    <property type="entry name" value="Flavoproteins"/>
    <property type="match status" value="1"/>
</dbReference>
<dbReference type="eggNOG" id="COG0655">
    <property type="taxonomic scope" value="Bacteria"/>
</dbReference>
<dbReference type="OrthoDB" id="9790975at2"/>
<gene>
    <name evidence="4" type="ordered locus">Nther_0133</name>
</gene>
<dbReference type="InParanoid" id="B2A478"/>
<reference evidence="4 5" key="2">
    <citation type="journal article" date="2011" name="J. Bacteriol.">
        <title>Complete genome sequence of the anaerobic, halophilic alkalithermophile Natranaerobius thermophilus JW/NM-WN-LF.</title>
        <authorList>
            <person name="Zhao B."/>
            <person name="Mesbah N.M."/>
            <person name="Dalin E."/>
            <person name="Goodwin L."/>
            <person name="Nolan M."/>
            <person name="Pitluck S."/>
            <person name="Chertkov O."/>
            <person name="Brettin T.S."/>
            <person name="Han J."/>
            <person name="Larimer F.W."/>
            <person name="Land M.L."/>
            <person name="Hauser L."/>
            <person name="Kyrpides N."/>
            <person name="Wiegel J."/>
        </authorList>
    </citation>
    <scope>NUCLEOTIDE SEQUENCE [LARGE SCALE GENOMIC DNA]</scope>
    <source>
        <strain evidence="5">ATCC BAA-1301 / DSM 18059 / JW/NM-WN-LF</strain>
    </source>
</reference>
<name>B2A478_NATTJ</name>
<dbReference type="InterPro" id="IPR051796">
    <property type="entry name" value="ISF_SsuE-like"/>
</dbReference>
<protein>
    <submittedName>
        <fullName evidence="4">NADPH-dependent FMN reductase</fullName>
    </submittedName>
</protein>
<dbReference type="Proteomes" id="UP000001683">
    <property type="component" value="Chromosome"/>
</dbReference>
<dbReference type="RefSeq" id="WP_012446623.1">
    <property type="nucleotide sequence ID" value="NC_010718.1"/>
</dbReference>
<evidence type="ECO:0000313" key="5">
    <source>
        <dbReference type="Proteomes" id="UP000001683"/>
    </source>
</evidence>
<dbReference type="InterPro" id="IPR029039">
    <property type="entry name" value="Flavoprotein-like_sf"/>
</dbReference>
<reference evidence="4 5" key="1">
    <citation type="submission" date="2008-04" db="EMBL/GenBank/DDBJ databases">
        <title>Complete sequence of chromosome of Natranaerobius thermophilus JW/NM-WN-LF.</title>
        <authorList>
            <consortium name="US DOE Joint Genome Institute"/>
            <person name="Copeland A."/>
            <person name="Lucas S."/>
            <person name="Lapidus A."/>
            <person name="Glavina del Rio T."/>
            <person name="Dalin E."/>
            <person name="Tice H."/>
            <person name="Bruce D."/>
            <person name="Goodwin L."/>
            <person name="Pitluck S."/>
            <person name="Chertkov O."/>
            <person name="Brettin T."/>
            <person name="Detter J.C."/>
            <person name="Han C."/>
            <person name="Kuske C.R."/>
            <person name="Schmutz J."/>
            <person name="Larimer F."/>
            <person name="Land M."/>
            <person name="Hauser L."/>
            <person name="Kyrpides N."/>
            <person name="Lykidis A."/>
            <person name="Mesbah N.M."/>
            <person name="Wiegel J."/>
        </authorList>
    </citation>
    <scope>NUCLEOTIDE SEQUENCE [LARGE SCALE GENOMIC DNA]</scope>
    <source>
        <strain evidence="5">ATCC BAA-1301 / DSM 18059 / JW/NM-WN-LF</strain>
    </source>
</reference>
<sequence length="191" mass="21242">MQISIFSGSPRKTGNSSIIASKLEQEFTNLNNKVTCDIIKVSDLNIYPCTGCESCSNTSRCVIQDDMLEIYKKVQLSDVIVFVSPIYFGSITGQLKILIDRFQPFFAAKYLRKQPIIPSSNNKIASLIAVSGMDKQRFYENAQEIIKVFCINSNIKLGPGLYLGGVDYAGEINDKPLLKNKVSELAQLLID</sequence>
<feature type="domain" description="NADPH-dependent FMN reductase-like" evidence="3">
    <location>
        <begin position="1"/>
        <end position="133"/>
    </location>
</feature>
<dbReference type="PANTHER" id="PTHR43278:SF2">
    <property type="entry name" value="IRON-SULFUR FLAVOPROTEIN"/>
    <property type="match status" value="1"/>
</dbReference>
<keyword evidence="1" id="KW-0285">Flavoprotein</keyword>
<dbReference type="InterPro" id="IPR005025">
    <property type="entry name" value="FMN_Rdtase-like_dom"/>
</dbReference>
<proteinExistence type="predicted"/>
<dbReference type="Pfam" id="PF03358">
    <property type="entry name" value="FMN_red"/>
    <property type="match status" value="1"/>
</dbReference>
<accession>B2A478</accession>
<keyword evidence="2" id="KW-0288">FMN</keyword>